<dbReference type="PROSITE" id="PS00108">
    <property type="entry name" value="PROTEIN_KINASE_ST"/>
    <property type="match status" value="1"/>
</dbReference>
<sequence>TESEQLRARRNMLRNATELAVMRMVSHVCIVQAFAVYDNVIMERPPDAVDSFVLRRLDPKNPDTGGSPICTAIVQELCDCGSLADVLSDHSFPNVICRPAGVVCDDYMVEKSATSSFLDVDMKGVYLTLLEIALALKHLHSRRLVHRDVKPANILLKTSPGDPRGWTCKLADFGFALVLDQQDKGTEGKDESSISPSGGSTGGRSSWYTLQAQASGTVTHMAPEAVVKNGRIDASVDIYALGIIAWELVCGRGQRPFYHLDPGAIPAAVVAGMRPMFTAGVPAPYRKMAQACLAQEPHHRPRAADVVSFIKSQLAVLS</sequence>
<feature type="region of interest" description="Disordered" evidence="1">
    <location>
        <begin position="185"/>
        <end position="206"/>
    </location>
</feature>
<dbReference type="InterPro" id="IPR011009">
    <property type="entry name" value="Kinase-like_dom_sf"/>
</dbReference>
<dbReference type="InterPro" id="IPR051681">
    <property type="entry name" value="Ser/Thr_Kinases-Pseudokinases"/>
</dbReference>
<feature type="compositionally biased region" description="Low complexity" evidence="1">
    <location>
        <begin position="193"/>
        <end position="206"/>
    </location>
</feature>
<dbReference type="Pfam" id="PF00069">
    <property type="entry name" value="Pkinase"/>
    <property type="match status" value="1"/>
</dbReference>
<dbReference type="PANTHER" id="PTHR44329:SF214">
    <property type="entry name" value="PROTEIN KINASE DOMAIN-CONTAINING PROTEIN"/>
    <property type="match status" value="1"/>
</dbReference>
<evidence type="ECO:0000313" key="3">
    <source>
        <dbReference type="EMBL" id="GIL68749.1"/>
    </source>
</evidence>
<dbReference type="PANTHER" id="PTHR44329">
    <property type="entry name" value="SERINE/THREONINE-PROTEIN KINASE TNNI3K-RELATED"/>
    <property type="match status" value="1"/>
</dbReference>
<feature type="domain" description="Protein kinase" evidence="2">
    <location>
        <begin position="1"/>
        <end position="314"/>
    </location>
</feature>
<proteinExistence type="predicted"/>
<dbReference type="SUPFAM" id="SSF56112">
    <property type="entry name" value="Protein kinase-like (PK-like)"/>
    <property type="match status" value="1"/>
</dbReference>
<feature type="non-terminal residue" evidence="3">
    <location>
        <position position="1"/>
    </location>
</feature>
<dbReference type="Proteomes" id="UP000747399">
    <property type="component" value="Unassembled WGS sequence"/>
</dbReference>
<gene>
    <name evidence="3" type="ORF">Vafri_21992</name>
</gene>
<dbReference type="GO" id="GO:0004674">
    <property type="term" value="F:protein serine/threonine kinase activity"/>
    <property type="evidence" value="ECO:0007669"/>
    <property type="project" value="TreeGrafter"/>
</dbReference>
<evidence type="ECO:0000259" key="2">
    <source>
        <dbReference type="PROSITE" id="PS50011"/>
    </source>
</evidence>
<dbReference type="InterPro" id="IPR008271">
    <property type="entry name" value="Ser/Thr_kinase_AS"/>
</dbReference>
<dbReference type="Gene3D" id="1.10.510.10">
    <property type="entry name" value="Transferase(Phosphotransferase) domain 1"/>
    <property type="match status" value="1"/>
</dbReference>
<evidence type="ECO:0000256" key="1">
    <source>
        <dbReference type="SAM" id="MobiDB-lite"/>
    </source>
</evidence>
<dbReference type="InterPro" id="IPR000719">
    <property type="entry name" value="Prot_kinase_dom"/>
</dbReference>
<keyword evidence="4" id="KW-1185">Reference proteome</keyword>
<name>A0A8J4FFF3_9CHLO</name>
<organism evidence="3 4">
    <name type="scientific">Volvox africanus</name>
    <dbReference type="NCBI Taxonomy" id="51714"/>
    <lineage>
        <taxon>Eukaryota</taxon>
        <taxon>Viridiplantae</taxon>
        <taxon>Chlorophyta</taxon>
        <taxon>core chlorophytes</taxon>
        <taxon>Chlorophyceae</taxon>
        <taxon>CS clade</taxon>
        <taxon>Chlamydomonadales</taxon>
        <taxon>Volvocaceae</taxon>
        <taxon>Volvox</taxon>
    </lineage>
</organism>
<accession>A0A8J4FFF3</accession>
<dbReference type="PROSITE" id="PS50011">
    <property type="entry name" value="PROTEIN_KINASE_DOM"/>
    <property type="match status" value="1"/>
</dbReference>
<dbReference type="EMBL" id="BNCO01000128">
    <property type="protein sequence ID" value="GIL68749.1"/>
    <property type="molecule type" value="Genomic_DNA"/>
</dbReference>
<comment type="caution">
    <text evidence="3">The sequence shown here is derived from an EMBL/GenBank/DDBJ whole genome shotgun (WGS) entry which is preliminary data.</text>
</comment>
<evidence type="ECO:0000313" key="4">
    <source>
        <dbReference type="Proteomes" id="UP000747399"/>
    </source>
</evidence>
<dbReference type="GO" id="GO:0005524">
    <property type="term" value="F:ATP binding"/>
    <property type="evidence" value="ECO:0007669"/>
    <property type="project" value="InterPro"/>
</dbReference>
<dbReference type="SMART" id="SM00220">
    <property type="entry name" value="S_TKc"/>
    <property type="match status" value="1"/>
</dbReference>
<protein>
    <recommendedName>
        <fullName evidence="2">Protein kinase domain-containing protein</fullName>
    </recommendedName>
</protein>
<reference evidence="3" key="1">
    <citation type="journal article" date="2021" name="Proc. Natl. Acad. Sci. U.S.A.">
        <title>Three genomes in the algal genus Volvox reveal the fate of a haploid sex-determining region after a transition to homothallism.</title>
        <authorList>
            <person name="Yamamoto K."/>
            <person name="Hamaji T."/>
            <person name="Kawai-Toyooka H."/>
            <person name="Matsuzaki R."/>
            <person name="Takahashi F."/>
            <person name="Nishimura Y."/>
            <person name="Kawachi M."/>
            <person name="Noguchi H."/>
            <person name="Minakuchi Y."/>
            <person name="Umen J.G."/>
            <person name="Toyoda A."/>
            <person name="Nozaki H."/>
        </authorList>
    </citation>
    <scope>NUCLEOTIDE SEQUENCE</scope>
    <source>
        <strain evidence="3">NIES-3780</strain>
    </source>
</reference>
<dbReference type="AlphaFoldDB" id="A0A8J4FFF3"/>